<evidence type="ECO:0000313" key="4">
    <source>
        <dbReference type="Proteomes" id="UP000051269"/>
    </source>
</evidence>
<comment type="caution">
    <text evidence="3">The sequence shown here is derived from an EMBL/GenBank/DDBJ whole genome shotgun (WGS) entry which is preliminary data.</text>
</comment>
<dbReference type="PROSITE" id="PS51354">
    <property type="entry name" value="GLUTAREDOXIN_2"/>
    <property type="match status" value="1"/>
</dbReference>
<evidence type="ECO:0000313" key="3">
    <source>
        <dbReference type="EMBL" id="KRO61896.1"/>
    </source>
</evidence>
<name>A0A0R2RH35_9BACT</name>
<dbReference type="InterPro" id="IPR002109">
    <property type="entry name" value="Glutaredoxin"/>
</dbReference>
<dbReference type="SUPFAM" id="SSF52833">
    <property type="entry name" value="Thioredoxin-like"/>
    <property type="match status" value="1"/>
</dbReference>
<feature type="compositionally biased region" description="Basic and acidic residues" evidence="1">
    <location>
        <begin position="100"/>
        <end position="119"/>
    </location>
</feature>
<dbReference type="Proteomes" id="UP000051269">
    <property type="component" value="Unassembled WGS sequence"/>
</dbReference>
<proteinExistence type="predicted"/>
<reference evidence="3 4" key="1">
    <citation type="submission" date="2015-10" db="EMBL/GenBank/DDBJ databases">
        <title>Metagenome-Assembled Genomes uncover a global brackish microbiome.</title>
        <authorList>
            <person name="Hugerth L.W."/>
            <person name="Larsson J."/>
            <person name="Alneberg J."/>
            <person name="Lindh M.V."/>
            <person name="Legrand C."/>
            <person name="Pinhassi J."/>
            <person name="Andersson A.F."/>
        </authorList>
    </citation>
    <scope>NUCLEOTIDE SEQUENCE [LARGE SCALE GENOMIC DNA]</scope>
    <source>
        <strain evidence="3">BACL18 MAG-120507-bin52</strain>
    </source>
</reference>
<feature type="domain" description="Glutaredoxin" evidence="2">
    <location>
        <begin position="10"/>
        <end position="67"/>
    </location>
</feature>
<dbReference type="CDD" id="cd02066">
    <property type="entry name" value="GRX_family"/>
    <property type="match status" value="1"/>
</dbReference>
<protein>
    <submittedName>
        <fullName evidence="3">Glutaredoxin</fullName>
    </submittedName>
</protein>
<gene>
    <name evidence="3" type="ORF">ABR82_04115</name>
</gene>
<organism evidence="3 4">
    <name type="scientific">Verrucomicrobia subdivision 6 bacterium BACL9 MAG-120507-bin52</name>
    <dbReference type="NCBI Taxonomy" id="1655590"/>
    <lineage>
        <taxon>Bacteria</taxon>
        <taxon>Pseudomonadati</taxon>
        <taxon>Verrucomicrobiota</taxon>
        <taxon>Verrucomicrobiia</taxon>
        <taxon>Verrucomicrobiales</taxon>
        <taxon>Verrucomicrobia subdivision 6</taxon>
    </lineage>
</organism>
<dbReference type="Pfam" id="PF00462">
    <property type="entry name" value="Glutaredoxin"/>
    <property type="match status" value="1"/>
</dbReference>
<evidence type="ECO:0000259" key="2">
    <source>
        <dbReference type="Pfam" id="PF00462"/>
    </source>
</evidence>
<dbReference type="EMBL" id="LIBO01000178">
    <property type="protein sequence ID" value="KRO61896.1"/>
    <property type="molecule type" value="Genomic_DNA"/>
</dbReference>
<accession>A0A0R2RH35</accession>
<evidence type="ECO:0000256" key="1">
    <source>
        <dbReference type="SAM" id="MobiDB-lite"/>
    </source>
</evidence>
<dbReference type="InterPro" id="IPR036249">
    <property type="entry name" value="Thioredoxin-like_sf"/>
</dbReference>
<dbReference type="Gene3D" id="3.40.30.10">
    <property type="entry name" value="Glutaredoxin"/>
    <property type="match status" value="1"/>
</dbReference>
<feature type="region of interest" description="Disordered" evidence="1">
    <location>
        <begin position="91"/>
        <end position="119"/>
    </location>
</feature>
<dbReference type="AlphaFoldDB" id="A0A0R2RH35"/>
<sequence length="119" mass="13372">MLNTAKPKIIAYLKPHCGWSRGVRAVMEKYNLPFEDRDIWNDIHQRVEMIQKSGQELSPCVEINGKMLADVSGDEVEAWMLEQKLVQPSGGQVAVPTDRGCSDEEHAAQRGEIPVHFKG</sequence>